<evidence type="ECO:0000256" key="1">
    <source>
        <dbReference type="ARBA" id="ARBA00001823"/>
    </source>
</evidence>
<dbReference type="Gene3D" id="3.40.50.300">
    <property type="entry name" value="P-loop containing nucleotide triphosphate hydrolases"/>
    <property type="match status" value="1"/>
</dbReference>
<dbReference type="HAMAP" id="MF_00065">
    <property type="entry name" value="Adenylyl_sulf_kinase"/>
    <property type="match status" value="1"/>
</dbReference>
<keyword evidence="7 13" id="KW-0547">Nucleotide-binding</keyword>
<dbReference type="CDD" id="cd02027">
    <property type="entry name" value="APSK"/>
    <property type="match status" value="1"/>
</dbReference>
<evidence type="ECO:0000256" key="4">
    <source>
        <dbReference type="ARBA" id="ARBA00007008"/>
    </source>
</evidence>
<dbReference type="Pfam" id="PF01583">
    <property type="entry name" value="APS_kinase"/>
    <property type="match status" value="1"/>
</dbReference>
<proteinExistence type="inferred from homology"/>
<reference evidence="17" key="1">
    <citation type="submission" date="2016-11" db="EMBL/GenBank/DDBJ databases">
        <authorList>
            <person name="Varghese N."/>
            <person name="Submissions S."/>
        </authorList>
    </citation>
    <scope>NUCLEOTIDE SEQUENCE [LARGE SCALE GENOMIC DNA]</scope>
    <source>
        <strain evidence="17">DSM 26134</strain>
    </source>
</reference>
<evidence type="ECO:0000256" key="5">
    <source>
        <dbReference type="ARBA" id="ARBA00012121"/>
    </source>
</evidence>
<dbReference type="GO" id="GO:0004020">
    <property type="term" value="F:adenylylsulfate kinase activity"/>
    <property type="evidence" value="ECO:0007669"/>
    <property type="project" value="UniProtKB-UniRule"/>
</dbReference>
<dbReference type="AlphaFoldDB" id="A0A1M6NVR4"/>
<dbReference type="EC" id="2.7.1.25" evidence="5 13"/>
<keyword evidence="6 13" id="KW-0808">Transferase</keyword>
<evidence type="ECO:0000256" key="7">
    <source>
        <dbReference type="ARBA" id="ARBA00022741"/>
    </source>
</evidence>
<accession>A0A1M6NVR4</accession>
<dbReference type="PANTHER" id="PTHR11055">
    <property type="entry name" value="BIFUNCTIONAL 3'-PHOSPHOADENOSINE 5'-PHOSPHOSULFATE SYNTHASE"/>
    <property type="match status" value="1"/>
</dbReference>
<dbReference type="SUPFAM" id="SSF52540">
    <property type="entry name" value="P-loop containing nucleoside triphosphate hydrolases"/>
    <property type="match status" value="1"/>
</dbReference>
<feature type="domain" description="APS kinase" evidence="15">
    <location>
        <begin position="25"/>
        <end position="174"/>
    </location>
</feature>
<feature type="binding site" evidence="13">
    <location>
        <begin position="32"/>
        <end position="39"/>
    </location>
    <ligand>
        <name>ATP</name>
        <dbReference type="ChEBI" id="CHEBI:30616"/>
    </ligand>
</feature>
<comment type="catalytic activity">
    <reaction evidence="1 13 14">
        <text>adenosine 5'-phosphosulfate + ATP = 3'-phosphoadenylyl sulfate + ADP + H(+)</text>
        <dbReference type="Rhea" id="RHEA:24152"/>
        <dbReference type="ChEBI" id="CHEBI:15378"/>
        <dbReference type="ChEBI" id="CHEBI:30616"/>
        <dbReference type="ChEBI" id="CHEBI:58243"/>
        <dbReference type="ChEBI" id="CHEBI:58339"/>
        <dbReference type="ChEBI" id="CHEBI:456216"/>
        <dbReference type="EC" id="2.7.1.25"/>
    </reaction>
</comment>
<comment type="pathway">
    <text evidence="3 13 14">Sulfur metabolism; hydrogen sulfide biosynthesis; sulfite from sulfate: step 2/3.</text>
</comment>
<evidence type="ECO:0000256" key="12">
    <source>
        <dbReference type="ARBA" id="ARBA00031464"/>
    </source>
</evidence>
<comment type="function">
    <text evidence="2 13 14">Catalyzes the synthesis of activated sulfate.</text>
</comment>
<dbReference type="PANTHER" id="PTHR11055:SF1">
    <property type="entry name" value="PAPS SYNTHETASE, ISOFORM D"/>
    <property type="match status" value="1"/>
</dbReference>
<evidence type="ECO:0000256" key="2">
    <source>
        <dbReference type="ARBA" id="ARBA00002632"/>
    </source>
</evidence>
<evidence type="ECO:0000256" key="13">
    <source>
        <dbReference type="HAMAP-Rule" id="MF_00065"/>
    </source>
</evidence>
<name>A0A1M6NVR4_REIAG</name>
<evidence type="ECO:0000256" key="8">
    <source>
        <dbReference type="ARBA" id="ARBA00022777"/>
    </source>
</evidence>
<dbReference type="NCBIfam" id="TIGR00455">
    <property type="entry name" value="apsK"/>
    <property type="match status" value="1"/>
</dbReference>
<evidence type="ECO:0000256" key="3">
    <source>
        <dbReference type="ARBA" id="ARBA00004806"/>
    </source>
</evidence>
<dbReference type="InterPro" id="IPR059117">
    <property type="entry name" value="APS_kinase_dom"/>
</dbReference>
<gene>
    <name evidence="13" type="primary">cysC</name>
    <name evidence="16" type="ORF">SAMN04488028_102430</name>
</gene>
<dbReference type="NCBIfam" id="NF004041">
    <property type="entry name" value="PRK05541.1"/>
    <property type="match status" value="1"/>
</dbReference>
<evidence type="ECO:0000256" key="10">
    <source>
        <dbReference type="ARBA" id="ARBA00029724"/>
    </source>
</evidence>
<comment type="caution">
    <text evidence="13">Lacks conserved residue(s) required for the propagation of feature annotation.</text>
</comment>
<evidence type="ECO:0000256" key="14">
    <source>
        <dbReference type="RuleBase" id="RU004347"/>
    </source>
</evidence>
<dbReference type="STRING" id="156994.SAMN04488028_102430"/>
<evidence type="ECO:0000256" key="9">
    <source>
        <dbReference type="ARBA" id="ARBA00022840"/>
    </source>
</evidence>
<protein>
    <recommendedName>
        <fullName evidence="5 13">Adenylyl-sulfate kinase</fullName>
        <ecNumber evidence="5 13">2.7.1.25</ecNumber>
    </recommendedName>
    <alternativeName>
        <fullName evidence="11 13">APS kinase</fullName>
    </alternativeName>
    <alternativeName>
        <fullName evidence="12 13">ATP adenosine-5'-phosphosulfate 3'-phosphotransferase</fullName>
    </alternativeName>
    <alternativeName>
        <fullName evidence="10 13">Adenosine-5'-phosphosulfate kinase</fullName>
    </alternativeName>
</protein>
<dbReference type="GO" id="GO:0000103">
    <property type="term" value="P:sulfate assimilation"/>
    <property type="evidence" value="ECO:0007669"/>
    <property type="project" value="UniProtKB-UniRule"/>
</dbReference>
<keyword evidence="17" id="KW-1185">Reference proteome</keyword>
<dbReference type="RefSeq" id="WP_073121423.1">
    <property type="nucleotide sequence ID" value="NZ_FRAA01000002.1"/>
</dbReference>
<dbReference type="UniPathway" id="UPA00140">
    <property type="reaction ID" value="UER00205"/>
</dbReference>
<comment type="similarity">
    <text evidence="4 13 14">Belongs to the APS kinase family.</text>
</comment>
<dbReference type="InterPro" id="IPR027417">
    <property type="entry name" value="P-loop_NTPase"/>
</dbReference>
<dbReference type="NCBIfam" id="NF003013">
    <property type="entry name" value="PRK03846.1"/>
    <property type="match status" value="1"/>
</dbReference>
<keyword evidence="9 13" id="KW-0067">ATP-binding</keyword>
<evidence type="ECO:0000256" key="11">
    <source>
        <dbReference type="ARBA" id="ARBA00031393"/>
    </source>
</evidence>
<dbReference type="GO" id="GO:0070814">
    <property type="term" value="P:hydrogen sulfide biosynthetic process"/>
    <property type="evidence" value="ECO:0007669"/>
    <property type="project" value="UniProtKB-UniRule"/>
</dbReference>
<sequence length="199" mass="22391">MTENIIPHNHSITQADRIKKLGYKPFLIWFVGMSGSGKSTLASALEEKLFADGQNTYILDGDNIRSGLNKDLDFSDESRKENIRRIAEVSKLFVDAGTVVLTAFITPFAEEREKIKQLVGSDNYLEVFVDCPLEECEKRDVKGLYAKARRGEIKNFTGIDSPFEKPINADVVVESYKVSIAEGVEAIYKIVKEKINIHE</sequence>
<evidence type="ECO:0000259" key="15">
    <source>
        <dbReference type="Pfam" id="PF01583"/>
    </source>
</evidence>
<evidence type="ECO:0000256" key="6">
    <source>
        <dbReference type="ARBA" id="ARBA00022679"/>
    </source>
</evidence>
<dbReference type="GO" id="GO:0005524">
    <property type="term" value="F:ATP binding"/>
    <property type="evidence" value="ECO:0007669"/>
    <property type="project" value="UniProtKB-UniRule"/>
</dbReference>
<keyword evidence="13" id="KW-0597">Phosphoprotein</keyword>
<evidence type="ECO:0000313" key="16">
    <source>
        <dbReference type="EMBL" id="SHJ99750.1"/>
    </source>
</evidence>
<dbReference type="Proteomes" id="UP000184474">
    <property type="component" value="Unassembled WGS sequence"/>
</dbReference>
<evidence type="ECO:0000313" key="17">
    <source>
        <dbReference type="Proteomes" id="UP000184474"/>
    </source>
</evidence>
<keyword evidence="8 13" id="KW-0418">Kinase</keyword>
<dbReference type="FunFam" id="3.40.50.300:FF:000212">
    <property type="entry name" value="Adenylyl-sulfate kinase"/>
    <property type="match status" value="1"/>
</dbReference>
<dbReference type="InterPro" id="IPR002891">
    <property type="entry name" value="APS"/>
</dbReference>
<dbReference type="EMBL" id="FRAA01000002">
    <property type="protein sequence ID" value="SHJ99750.1"/>
    <property type="molecule type" value="Genomic_DNA"/>
</dbReference>
<organism evidence="16 17">
    <name type="scientific">Reichenbachiella agariperforans</name>
    <dbReference type="NCBI Taxonomy" id="156994"/>
    <lineage>
        <taxon>Bacteria</taxon>
        <taxon>Pseudomonadati</taxon>
        <taxon>Bacteroidota</taxon>
        <taxon>Cytophagia</taxon>
        <taxon>Cytophagales</taxon>
        <taxon>Reichenbachiellaceae</taxon>
        <taxon>Reichenbachiella</taxon>
    </lineage>
</organism>